<gene>
    <name evidence="2" type="ORF">SAMN05192584_13431</name>
</gene>
<reference evidence="3" key="1">
    <citation type="submission" date="2016-10" db="EMBL/GenBank/DDBJ databases">
        <authorList>
            <person name="Varghese N."/>
            <person name="Submissions S."/>
        </authorList>
    </citation>
    <scope>NUCLEOTIDE SEQUENCE [LARGE SCALE GENOMIC DNA]</scope>
    <source>
        <strain evidence="3">PL19</strain>
    </source>
</reference>
<accession>A0A1I4LZZ7</accession>
<proteinExistence type="predicted"/>
<dbReference type="EMBL" id="FOSG01000034">
    <property type="protein sequence ID" value="SFL96571.1"/>
    <property type="molecule type" value="Genomic_DNA"/>
</dbReference>
<organism evidence="2 3">
    <name type="scientific">Streptomyces pini</name>
    <dbReference type="NCBI Taxonomy" id="1520580"/>
    <lineage>
        <taxon>Bacteria</taxon>
        <taxon>Bacillati</taxon>
        <taxon>Actinomycetota</taxon>
        <taxon>Actinomycetes</taxon>
        <taxon>Kitasatosporales</taxon>
        <taxon>Streptomycetaceae</taxon>
        <taxon>Streptomyces</taxon>
    </lineage>
</organism>
<dbReference type="AlphaFoldDB" id="A0A1I4LZZ7"/>
<evidence type="ECO:0000313" key="3">
    <source>
        <dbReference type="Proteomes" id="UP000198928"/>
    </source>
</evidence>
<evidence type="ECO:0000313" key="2">
    <source>
        <dbReference type="EMBL" id="SFL96571.1"/>
    </source>
</evidence>
<dbReference type="Proteomes" id="UP000198928">
    <property type="component" value="Unassembled WGS sequence"/>
</dbReference>
<feature type="compositionally biased region" description="Low complexity" evidence="1">
    <location>
        <begin position="16"/>
        <end position="46"/>
    </location>
</feature>
<protein>
    <submittedName>
        <fullName evidence="2">Uncharacterized protein</fullName>
    </submittedName>
</protein>
<sequence length="95" mass="10446">MAMHAGDGPRRKRVKSSLLRSAMPAPHGQDGAAAAPAPTSSSPRPGWYRLRAHARGRDAAFKDVREDPAENHLLLCRPAEQTPIRMIHATDRCDR</sequence>
<feature type="region of interest" description="Disordered" evidence="1">
    <location>
        <begin position="1"/>
        <end position="47"/>
    </location>
</feature>
<name>A0A1I4LZZ7_9ACTN</name>
<keyword evidence="3" id="KW-1185">Reference proteome</keyword>
<evidence type="ECO:0000256" key="1">
    <source>
        <dbReference type="SAM" id="MobiDB-lite"/>
    </source>
</evidence>